<feature type="compositionally biased region" description="Low complexity" evidence="1">
    <location>
        <begin position="221"/>
        <end position="240"/>
    </location>
</feature>
<evidence type="ECO:0000256" key="2">
    <source>
        <dbReference type="SAM" id="Phobius"/>
    </source>
</evidence>
<keyword evidence="2" id="KW-0472">Membrane</keyword>
<feature type="compositionally biased region" description="Polar residues" evidence="1">
    <location>
        <begin position="845"/>
        <end position="855"/>
    </location>
</feature>
<accession>A0AAD2JK15</accession>
<feature type="region of interest" description="Disordered" evidence="1">
    <location>
        <begin position="605"/>
        <end position="628"/>
    </location>
</feature>
<feature type="compositionally biased region" description="Low complexity" evidence="1">
    <location>
        <begin position="958"/>
        <end position="988"/>
    </location>
</feature>
<evidence type="ECO:0000313" key="3">
    <source>
        <dbReference type="EMBL" id="CAJ1958296.1"/>
    </source>
</evidence>
<feature type="compositionally biased region" description="Polar residues" evidence="1">
    <location>
        <begin position="241"/>
        <end position="257"/>
    </location>
</feature>
<gene>
    <name evidence="3" type="ORF">CYCCA115_LOCUS17120</name>
</gene>
<sequence>MKNVFRTIAIVVKSESINLSIFPLLYLLVFYIPLVSSMNDAPIWISKGVSSYSNQDLAGRRLAISPTLFRTTNVEGKKQKTSDILKELRYKHAILMPRKQTKKTSYSKKENGGPIRDWFPDVSWPISEPLAHPSPSMTPSSTTDVLDTSSPTFEDVVNTIVPTEITRFPSATPTTFMPTVITDVPTGYQPLSSSRPTATPSLTPVPTTESVPTMPPSKAALPTGSPLSPSPSESTSGLPTAQTSSVPSDTPSLTPSSIPMAPINTVTDRPSITDGADQISDAPVVATGTESPTNHPASDSTNPAALPTGPPLSPSPSESPSIWSTVIPSESPSNQSTASPSESSRNQPTNETSESPSNQPIVKPSESPSDKPTVSPSESPSNQPTLDPSESPSDKPTVKTSESPTNQPTVNPSESPSNQPTVNPSELPSNHPTVKTSESPSIQPTVSPSESPSIQPTVSPSESPSIQPTIGPTESPSIQPTTKPSTVASDVPSLPPSTTTSMPPTKAASHYPTSNAPTVAIGTESPSSMENTNPPDDSVANKRSLNGFELSLKPKQDRSTRGNAIDTDDLEPTIAAAMGSFFFSEFHSTWNNLQSIQLSVQARSDGTFGKNTTTSNDTRKSRRLSHDSHLTDDRRLLGSWIFVVSIGIASFDATTTTIPTSIEIDLSQKNALDQTLAIDSLFEEWNIPWTIYNVTMIGQFASSSSPPPSQMDENSSGTNAQVTVLVPTAFCVLIISMIFLWAQSHYRKRRRGGFPRFATSTSVMTKNSTSEASHDEPEITGSQEGPTTIFQSPTTTTTPEADEDDDDEDDDDEEIEIHFRYSKDHEEQREMVLFEDLDEFVWEISSSSSNPTDETTNSHDSDRSDSENNLPNRELSIIEEQSESSEHFEEALQYSHEQYGNDDEDEVDADAKSTQHKPMGSTSTRKKTSTIASITIPGFKPSPNTAMTRVDEVKRTESTTATTNTTTPPTKSSLKPAPSKKANSSSANQQYQNHFLTWDSLVEASYLAHASPEKDSIYES</sequence>
<evidence type="ECO:0000256" key="1">
    <source>
        <dbReference type="SAM" id="MobiDB-lite"/>
    </source>
</evidence>
<keyword evidence="2" id="KW-0812">Transmembrane</keyword>
<feature type="compositionally biased region" description="Polar residues" evidence="1">
    <location>
        <begin position="288"/>
        <end position="303"/>
    </location>
</feature>
<feature type="compositionally biased region" description="Polar residues" evidence="1">
    <location>
        <begin position="326"/>
        <end position="391"/>
    </location>
</feature>
<dbReference type="AlphaFoldDB" id="A0AAD2JK15"/>
<feature type="compositionally biased region" description="Low complexity" evidence="1">
    <location>
        <begin position="496"/>
        <end position="505"/>
    </location>
</feature>
<feature type="compositionally biased region" description="Polar residues" evidence="1">
    <location>
        <begin position="605"/>
        <end position="616"/>
    </location>
</feature>
<proteinExistence type="predicted"/>
<evidence type="ECO:0000313" key="4">
    <source>
        <dbReference type="Proteomes" id="UP001295423"/>
    </source>
</evidence>
<feature type="compositionally biased region" description="Low complexity" evidence="1">
    <location>
        <begin position="315"/>
        <end position="324"/>
    </location>
</feature>
<dbReference type="EMBL" id="CAKOGP040001969">
    <property type="protein sequence ID" value="CAJ1958296.1"/>
    <property type="molecule type" value="Genomic_DNA"/>
</dbReference>
<keyword evidence="2" id="KW-1133">Transmembrane helix</keyword>
<feature type="compositionally biased region" description="Polar residues" evidence="1">
    <location>
        <begin position="780"/>
        <end position="793"/>
    </location>
</feature>
<feature type="compositionally biased region" description="Polar residues" evidence="1">
    <location>
        <begin position="189"/>
        <end position="211"/>
    </location>
</feature>
<feature type="compositionally biased region" description="Polar residues" evidence="1">
    <location>
        <begin position="398"/>
        <end position="488"/>
    </location>
</feature>
<feature type="region of interest" description="Disordered" evidence="1">
    <location>
        <begin position="187"/>
        <end position="542"/>
    </location>
</feature>
<evidence type="ECO:0008006" key="5">
    <source>
        <dbReference type="Google" id="ProtNLM"/>
    </source>
</evidence>
<feature type="region of interest" description="Disordered" evidence="1">
    <location>
        <begin position="845"/>
        <end position="989"/>
    </location>
</feature>
<feature type="compositionally biased region" description="Acidic residues" evidence="1">
    <location>
        <begin position="800"/>
        <end position="812"/>
    </location>
</feature>
<feature type="compositionally biased region" description="Polar residues" evidence="1">
    <location>
        <begin position="761"/>
        <end position="771"/>
    </location>
</feature>
<dbReference type="Proteomes" id="UP001295423">
    <property type="component" value="Unassembled WGS sequence"/>
</dbReference>
<feature type="compositionally biased region" description="Basic and acidic residues" evidence="1">
    <location>
        <begin position="856"/>
        <end position="866"/>
    </location>
</feature>
<name>A0AAD2JK15_9STRA</name>
<feature type="region of interest" description="Disordered" evidence="1">
    <location>
        <begin position="761"/>
        <end position="812"/>
    </location>
</feature>
<reference evidence="3" key="1">
    <citation type="submission" date="2023-08" db="EMBL/GenBank/DDBJ databases">
        <authorList>
            <person name="Audoor S."/>
            <person name="Bilcke G."/>
        </authorList>
    </citation>
    <scope>NUCLEOTIDE SEQUENCE</scope>
</reference>
<organism evidence="3 4">
    <name type="scientific">Cylindrotheca closterium</name>
    <dbReference type="NCBI Taxonomy" id="2856"/>
    <lineage>
        <taxon>Eukaryota</taxon>
        <taxon>Sar</taxon>
        <taxon>Stramenopiles</taxon>
        <taxon>Ochrophyta</taxon>
        <taxon>Bacillariophyta</taxon>
        <taxon>Bacillariophyceae</taxon>
        <taxon>Bacillariophycidae</taxon>
        <taxon>Bacillariales</taxon>
        <taxon>Bacillariaceae</taxon>
        <taxon>Cylindrotheca</taxon>
    </lineage>
</organism>
<keyword evidence="4" id="KW-1185">Reference proteome</keyword>
<feature type="transmembrane region" description="Helical" evidence="2">
    <location>
        <begin position="724"/>
        <end position="742"/>
    </location>
</feature>
<feature type="compositionally biased region" description="Polar residues" evidence="1">
    <location>
        <begin position="524"/>
        <end position="535"/>
    </location>
</feature>
<feature type="transmembrane region" description="Helical" evidence="2">
    <location>
        <begin position="21"/>
        <end position="45"/>
    </location>
</feature>
<protein>
    <recommendedName>
        <fullName evidence="5">Transmembrane protein</fullName>
    </recommendedName>
</protein>
<comment type="caution">
    <text evidence="3">The sequence shown here is derived from an EMBL/GenBank/DDBJ whole genome shotgun (WGS) entry which is preliminary data.</text>
</comment>